<evidence type="ECO:0000256" key="4">
    <source>
        <dbReference type="ARBA" id="ARBA00022723"/>
    </source>
</evidence>
<dbReference type="InterPro" id="IPR011989">
    <property type="entry name" value="ARM-like"/>
</dbReference>
<keyword evidence="7" id="KW-0408">Iron</keyword>
<dbReference type="InterPro" id="IPR017896">
    <property type="entry name" value="4Fe4S_Fe-S-bd"/>
</dbReference>
<dbReference type="Pfam" id="PF08331">
    <property type="entry name" value="QueG_DUF1730"/>
    <property type="match status" value="1"/>
</dbReference>
<dbReference type="AlphaFoldDB" id="A0A8J6YN42"/>
<evidence type="ECO:0000259" key="9">
    <source>
        <dbReference type="PROSITE" id="PS51379"/>
    </source>
</evidence>
<dbReference type="PROSITE" id="PS51379">
    <property type="entry name" value="4FE4S_FER_2"/>
    <property type="match status" value="1"/>
</dbReference>
<evidence type="ECO:0000256" key="7">
    <source>
        <dbReference type="ARBA" id="ARBA00023004"/>
    </source>
</evidence>
<comment type="caution">
    <text evidence="10">The sequence shown here is derived from an EMBL/GenBank/DDBJ whole genome shotgun (WGS) entry which is preliminary data.</text>
</comment>
<evidence type="ECO:0000256" key="6">
    <source>
        <dbReference type="ARBA" id="ARBA00023002"/>
    </source>
</evidence>
<dbReference type="SUPFAM" id="SSF48371">
    <property type="entry name" value="ARM repeat"/>
    <property type="match status" value="1"/>
</dbReference>
<dbReference type="GO" id="GO:0052693">
    <property type="term" value="F:epoxyqueuosine reductase activity"/>
    <property type="evidence" value="ECO:0007669"/>
    <property type="project" value="UniProtKB-EC"/>
</dbReference>
<proteinExistence type="predicted"/>
<keyword evidence="1" id="KW-0004">4Fe-4S</keyword>
<dbReference type="GO" id="GO:0008616">
    <property type="term" value="P:tRNA queuosine(34) biosynthetic process"/>
    <property type="evidence" value="ECO:0007669"/>
    <property type="project" value="UniProtKB-KW"/>
</dbReference>
<organism evidence="10 11">
    <name type="scientific">Phaeovibrio sulfidiphilus</name>
    <dbReference type="NCBI Taxonomy" id="1220600"/>
    <lineage>
        <taxon>Bacteria</taxon>
        <taxon>Pseudomonadati</taxon>
        <taxon>Pseudomonadota</taxon>
        <taxon>Alphaproteobacteria</taxon>
        <taxon>Rhodospirillales</taxon>
        <taxon>Rhodospirillaceae</taxon>
        <taxon>Phaeovibrio</taxon>
    </lineage>
</organism>
<evidence type="ECO:0000313" key="11">
    <source>
        <dbReference type="Proteomes" id="UP000631034"/>
    </source>
</evidence>
<accession>A0A8J6YN42</accession>
<feature type="domain" description="4Fe-4S ferredoxin-type" evidence="9">
    <location>
        <begin position="177"/>
        <end position="206"/>
    </location>
</feature>
<keyword evidence="6 10" id="KW-0560">Oxidoreductase</keyword>
<dbReference type="GO" id="GO:0046872">
    <property type="term" value="F:metal ion binding"/>
    <property type="evidence" value="ECO:0007669"/>
    <property type="project" value="UniProtKB-KW"/>
</dbReference>
<dbReference type="GO" id="GO:0051539">
    <property type="term" value="F:4 iron, 4 sulfur cluster binding"/>
    <property type="evidence" value="ECO:0007669"/>
    <property type="project" value="UniProtKB-KW"/>
</dbReference>
<keyword evidence="11" id="KW-1185">Reference proteome</keyword>
<dbReference type="PROSITE" id="PS00198">
    <property type="entry name" value="4FE4S_FER_1"/>
    <property type="match status" value="1"/>
</dbReference>
<gene>
    <name evidence="10" type="primary">queG</name>
    <name evidence="10" type="ORF">IHV25_07720</name>
</gene>
<evidence type="ECO:0000256" key="2">
    <source>
        <dbReference type="ARBA" id="ARBA00022490"/>
    </source>
</evidence>
<evidence type="ECO:0000256" key="8">
    <source>
        <dbReference type="ARBA" id="ARBA00023014"/>
    </source>
</evidence>
<reference evidence="10" key="1">
    <citation type="submission" date="2020-10" db="EMBL/GenBank/DDBJ databases">
        <title>Genome sequence of the unusual species of purple photosynthetic bacteria, Phaeovibrio sulfidiphilus DSM 23193, type strain.</title>
        <authorList>
            <person name="Kyndt J.A."/>
            <person name="Meyer T.E."/>
        </authorList>
    </citation>
    <scope>NUCLEOTIDE SEQUENCE</scope>
    <source>
        <strain evidence="10">DSM 23193</strain>
    </source>
</reference>
<keyword evidence="3" id="KW-0819">tRNA processing</keyword>
<evidence type="ECO:0000313" key="10">
    <source>
        <dbReference type="EMBL" id="MBE1237535.1"/>
    </source>
</evidence>
<dbReference type="Proteomes" id="UP000631034">
    <property type="component" value="Unassembled WGS sequence"/>
</dbReference>
<dbReference type="InterPro" id="IPR013542">
    <property type="entry name" value="QueG_DUF1730"/>
</dbReference>
<dbReference type="EMBL" id="JACZHT010000005">
    <property type="protein sequence ID" value="MBE1237535.1"/>
    <property type="molecule type" value="Genomic_DNA"/>
</dbReference>
<dbReference type="PANTHER" id="PTHR30002">
    <property type="entry name" value="EPOXYQUEUOSINE REDUCTASE"/>
    <property type="match status" value="1"/>
</dbReference>
<keyword evidence="5" id="KW-0671">Queuosine biosynthesis</keyword>
<dbReference type="InterPro" id="IPR017900">
    <property type="entry name" value="4Fe4S_Fe_S_CS"/>
</dbReference>
<keyword evidence="8" id="KW-0411">Iron-sulfur</keyword>
<dbReference type="EC" id="1.17.99.6" evidence="10"/>
<sequence length="352" mass="38504">MRDFKEALRDRAAALGFQVCRVARPEISERTRRHFAASLARGEFAGMDWLGNTLEVRARPEALWERVRSVVVLGLLYKPAAEVLHKATDPSLGRVSAHALSRDYHEVLKGRAKTLGQWMVSRGGGEVRVYVDSAPVMEKPLAVSAGAGWQGRNGLLITEDYGPWLFLAEVFTSLEMEPDEPVKNRCGHCSSCMDACPTGALRGGGVLDARRCLAYHTTEEKGPVDPAWRTAMGNRIFGCDECVMACPWGRRAPEGTDPALAPRDERLALPLERLIRLDEAGYRSLFAGSGVRRLGFGRFRRNVLIAAGNSGDPSLIPLVEPLAHDDNETVAEAARWALGCLRGRGTEDTPGS</sequence>
<dbReference type="Gene3D" id="3.30.70.20">
    <property type="match status" value="1"/>
</dbReference>
<dbReference type="SUPFAM" id="SSF54862">
    <property type="entry name" value="4Fe-4S ferredoxins"/>
    <property type="match status" value="1"/>
</dbReference>
<dbReference type="PANTHER" id="PTHR30002:SF4">
    <property type="entry name" value="EPOXYQUEUOSINE REDUCTASE"/>
    <property type="match status" value="1"/>
</dbReference>
<evidence type="ECO:0000256" key="5">
    <source>
        <dbReference type="ARBA" id="ARBA00022785"/>
    </source>
</evidence>
<dbReference type="NCBIfam" id="TIGR00276">
    <property type="entry name" value="tRNA epoxyqueuosine(34) reductase QueG"/>
    <property type="match status" value="1"/>
</dbReference>
<dbReference type="Gene3D" id="1.25.10.10">
    <property type="entry name" value="Leucine-rich Repeat Variant"/>
    <property type="match status" value="1"/>
</dbReference>
<dbReference type="InterPro" id="IPR004453">
    <property type="entry name" value="QueG"/>
</dbReference>
<protein>
    <submittedName>
        <fullName evidence="10">tRNA epoxyqueuosine(34) reductase QueG</fullName>
        <ecNumber evidence="10">1.17.99.6</ecNumber>
    </submittedName>
</protein>
<evidence type="ECO:0000256" key="1">
    <source>
        <dbReference type="ARBA" id="ARBA00022485"/>
    </source>
</evidence>
<name>A0A8J6YN42_9PROT</name>
<keyword evidence="4" id="KW-0479">Metal-binding</keyword>
<dbReference type="Pfam" id="PF13484">
    <property type="entry name" value="Fer4_16"/>
    <property type="match status" value="1"/>
</dbReference>
<keyword evidence="2" id="KW-0963">Cytoplasm</keyword>
<dbReference type="RefSeq" id="WP_192534543.1">
    <property type="nucleotide sequence ID" value="NZ_JACZHT010000005.1"/>
</dbReference>
<dbReference type="InterPro" id="IPR016024">
    <property type="entry name" value="ARM-type_fold"/>
</dbReference>
<evidence type="ECO:0000256" key="3">
    <source>
        <dbReference type="ARBA" id="ARBA00022694"/>
    </source>
</evidence>